<dbReference type="PANTHER" id="PTHR43464">
    <property type="entry name" value="METHYLTRANSFERASE"/>
    <property type="match status" value="1"/>
</dbReference>
<protein>
    <submittedName>
        <fullName evidence="4">Methyltransferase domain-containing protein</fullName>
    </submittedName>
</protein>
<proteinExistence type="predicted"/>
<evidence type="ECO:0000256" key="3">
    <source>
        <dbReference type="ARBA" id="ARBA00022691"/>
    </source>
</evidence>
<dbReference type="RefSeq" id="WP_174756960.1">
    <property type="nucleotide sequence ID" value="NZ_BSOV01000032.1"/>
</dbReference>
<organism evidence="4 5">
    <name type="scientific">Azospirillum oryzae</name>
    <dbReference type="NCBI Taxonomy" id="286727"/>
    <lineage>
        <taxon>Bacteria</taxon>
        <taxon>Pseudomonadati</taxon>
        <taxon>Pseudomonadota</taxon>
        <taxon>Alphaproteobacteria</taxon>
        <taxon>Rhodospirillales</taxon>
        <taxon>Azospirillaceae</taxon>
        <taxon>Azospirillum</taxon>
    </lineage>
</organism>
<dbReference type="Gene3D" id="3.40.50.150">
    <property type="entry name" value="Vaccinia Virus protein VP39"/>
    <property type="match status" value="1"/>
</dbReference>
<dbReference type="AlphaFoldDB" id="A0A6N1AC19"/>
<keyword evidence="3" id="KW-0949">S-adenosyl-L-methionine</keyword>
<dbReference type="GO" id="GO:0032259">
    <property type="term" value="P:methylation"/>
    <property type="evidence" value="ECO:0007669"/>
    <property type="project" value="UniProtKB-KW"/>
</dbReference>
<reference evidence="4 5" key="1">
    <citation type="submission" date="2020-06" db="EMBL/GenBank/DDBJ databases">
        <title>Complete genome of Azosprillum oryzae KACC14407.</title>
        <authorList>
            <person name="Kim M."/>
            <person name="Park Y.-J."/>
            <person name="Shin J.-H."/>
        </authorList>
    </citation>
    <scope>NUCLEOTIDE SEQUENCE [LARGE SCALE GENOMIC DNA]</scope>
    <source>
        <strain evidence="4 5">KACC 14407</strain>
        <plasmid evidence="4 5">unnamed1</plasmid>
    </source>
</reference>
<accession>A0A6N1AC19</accession>
<dbReference type="CDD" id="cd02440">
    <property type="entry name" value="AdoMet_MTases"/>
    <property type="match status" value="1"/>
</dbReference>
<dbReference type="Pfam" id="PF13489">
    <property type="entry name" value="Methyltransf_23"/>
    <property type="match status" value="1"/>
</dbReference>
<evidence type="ECO:0000256" key="1">
    <source>
        <dbReference type="ARBA" id="ARBA00022603"/>
    </source>
</evidence>
<dbReference type="PANTHER" id="PTHR43464:SF19">
    <property type="entry name" value="UBIQUINONE BIOSYNTHESIS O-METHYLTRANSFERASE, MITOCHONDRIAL"/>
    <property type="match status" value="1"/>
</dbReference>
<dbReference type="SUPFAM" id="SSF53335">
    <property type="entry name" value="S-adenosyl-L-methionine-dependent methyltransferases"/>
    <property type="match status" value="1"/>
</dbReference>
<evidence type="ECO:0000313" key="4">
    <source>
        <dbReference type="EMBL" id="QKS49076.1"/>
    </source>
</evidence>
<dbReference type="EMBL" id="CP054615">
    <property type="protein sequence ID" value="QKS49076.1"/>
    <property type="molecule type" value="Genomic_DNA"/>
</dbReference>
<keyword evidence="5" id="KW-1185">Reference proteome</keyword>
<keyword evidence="2 4" id="KW-0808">Transferase</keyword>
<dbReference type="KEGG" id="aoz:HUE56_00765"/>
<evidence type="ECO:0000313" key="5">
    <source>
        <dbReference type="Proteomes" id="UP000509702"/>
    </source>
</evidence>
<dbReference type="GO" id="GO:0008168">
    <property type="term" value="F:methyltransferase activity"/>
    <property type="evidence" value="ECO:0007669"/>
    <property type="project" value="UniProtKB-KW"/>
</dbReference>
<name>A0A6N1AC19_9PROT</name>
<gene>
    <name evidence="4" type="ORF">HUE56_00765</name>
</gene>
<dbReference type="Proteomes" id="UP000509702">
    <property type="component" value="Plasmid unnamed1"/>
</dbReference>
<geneLocation type="plasmid" evidence="4 5">
    <name>unnamed1</name>
</geneLocation>
<keyword evidence="1 4" id="KW-0489">Methyltransferase</keyword>
<sequence length="270" mass="29696">MTGSRCLWKRMRRILGRMPGGGHLVAFRRFLRGTDARYASLRRRAVPGLFQPFATTELDRYPDLFRYVLLRLGNGPGLRLLSFGCSTGEEVFSLRRYFPSAVIRGLDINPRNIARCRIAHRRSANGSDDGPDDRLSFALASDAGGEPAESYDAVFAMAVYRHGELGSFPPRCGHLIRFAAFEESVAGLAACLKPGGLLVLRHANFRFADTAAAAGFELLLEGDQHPDTPVYGRDETLLRPLPLREGVVFRKRASEPASVPAASFTEPGMA</sequence>
<keyword evidence="4" id="KW-0614">Plasmid</keyword>
<evidence type="ECO:0000256" key="2">
    <source>
        <dbReference type="ARBA" id="ARBA00022679"/>
    </source>
</evidence>
<dbReference type="InterPro" id="IPR029063">
    <property type="entry name" value="SAM-dependent_MTases_sf"/>
</dbReference>